<keyword evidence="5 11" id="KW-1133">Transmembrane helix</keyword>
<keyword evidence="13" id="KW-1185">Reference proteome</keyword>
<evidence type="ECO:0000256" key="1">
    <source>
        <dbReference type="ARBA" id="ARBA00004141"/>
    </source>
</evidence>
<evidence type="ECO:0000256" key="6">
    <source>
        <dbReference type="ARBA" id="ARBA00023098"/>
    </source>
</evidence>
<dbReference type="EMBL" id="FR839630">
    <property type="protein sequence ID" value="SCV12227.1"/>
    <property type="molecule type" value="Genomic_DNA"/>
</dbReference>
<proteinExistence type="inferred from homology"/>
<keyword evidence="2" id="KW-0444">Lipid biosynthesis</keyword>
<evidence type="ECO:0000256" key="5">
    <source>
        <dbReference type="ARBA" id="ARBA00022989"/>
    </source>
</evidence>
<feature type="transmembrane region" description="Helical" evidence="11">
    <location>
        <begin position="274"/>
        <end position="294"/>
    </location>
</feature>
<dbReference type="GO" id="GO:0043337">
    <property type="term" value="F:cardiolipin synthase (CMP-forming)"/>
    <property type="evidence" value="ECO:0007669"/>
    <property type="project" value="TreeGrafter"/>
</dbReference>
<evidence type="ECO:0000256" key="7">
    <source>
        <dbReference type="ARBA" id="ARBA00023136"/>
    </source>
</evidence>
<sequence>MYFGGAVRRVAFVSGGPFHHLTMPTLRALPPLAVVNLLSVRHLTNKSPQRKQTMITKTKEIGKKMSIETVETTKKIKENTLAKSKELKESFSSMIPSEYHENIYTIPNILTFTRLLSAPIIGYLIVHNHVTSALSLFTYSCITDFIDGYIARKYNMKSVVGTVIDPMADKSLMIICTACMAQSHQIPMYVAVIILGRDVLLGLSAIYYRYVSLPRPKTFKRFWDFSIPSAEVRPTTISKINTGLQMVYIGSSMIKPVLIPYLTSDSSAMVLQGLFALEITVAISTILSGLSYVFSKDAVRILNKENAK</sequence>
<dbReference type="PROSITE" id="PS00379">
    <property type="entry name" value="CDP_ALCOHOL_P_TRANSF"/>
    <property type="match status" value="1"/>
</dbReference>
<dbReference type="PANTHER" id="PTHR14269">
    <property type="entry name" value="CDP-DIACYLGLYCEROL--GLYCEROL-3-PHOSPHATE 3-PHOSPHATIDYLTRANSFERASE-RELATED"/>
    <property type="match status" value="1"/>
</dbReference>
<reference evidence="12 13" key="1">
    <citation type="journal article" date="2011" name="J. Biotechnol.">
        <title>High-quality genome sequence of Pichia pastoris CBS7435.</title>
        <authorList>
            <person name="Kuberl A."/>
            <person name="Schneider J."/>
            <person name="Thallinger G.G."/>
            <person name="Anderl I."/>
            <person name="Wibberg D."/>
            <person name="Hajek T."/>
            <person name="Jaenicke S."/>
            <person name="Brinkrolf K."/>
            <person name="Goesmann A."/>
            <person name="Szczepanowski R."/>
            <person name="Puhler A."/>
            <person name="Schwab H."/>
            <person name="Glieder A."/>
            <person name="Pichler H."/>
        </authorList>
    </citation>
    <scope>NUCLEOTIDE SEQUENCE [LARGE SCALE GENOMIC DNA]</scope>
    <source>
        <strain evidence="13">ATCC 76273 / CBS 7435 / CECT 11047 / NRRL Y-11430 / Wegner 21-1</strain>
    </source>
</reference>
<protein>
    <submittedName>
        <fullName evidence="12">Cardiolipin synthase</fullName>
    </submittedName>
</protein>
<dbReference type="InterPro" id="IPR048254">
    <property type="entry name" value="CDP_ALCOHOL_P_TRANSF_CS"/>
</dbReference>
<dbReference type="GO" id="GO:0016020">
    <property type="term" value="C:membrane"/>
    <property type="evidence" value="ECO:0007669"/>
    <property type="project" value="UniProtKB-SubCell"/>
</dbReference>
<dbReference type="InterPro" id="IPR050324">
    <property type="entry name" value="CDP-alcohol_PTase-I"/>
</dbReference>
<feature type="transmembrane region" description="Helical" evidence="11">
    <location>
        <begin position="186"/>
        <end position="211"/>
    </location>
</feature>
<evidence type="ECO:0000256" key="11">
    <source>
        <dbReference type="SAM" id="Phobius"/>
    </source>
</evidence>
<evidence type="ECO:0000256" key="3">
    <source>
        <dbReference type="ARBA" id="ARBA00022679"/>
    </source>
</evidence>
<reference evidence="12 13" key="2">
    <citation type="journal article" date="2016" name="FEMS Yeast Res.">
        <title>Curation of the genome annotation of Pichia pastoris (Komagataella phaffii) CBS7435 from gene level to protein function.</title>
        <authorList>
            <person name="Valli M."/>
            <person name="Tatto N.E."/>
            <person name="Peymann A."/>
            <person name="Gruber C."/>
            <person name="Landes N."/>
            <person name="Ekker H."/>
            <person name="Thallinger G.G."/>
            <person name="Mattanovich D."/>
            <person name="Gasser B."/>
            <person name="Graf A.B."/>
        </authorList>
    </citation>
    <scope>GENOME REANNOTATION</scope>
    <source>
        <strain evidence="12 13">ATCC 76273 / CBS 7435 / CECT 11047 / NRRL Y-11430 / Wegner 21-1</strain>
    </source>
</reference>
<evidence type="ECO:0000256" key="2">
    <source>
        <dbReference type="ARBA" id="ARBA00022516"/>
    </source>
</evidence>
<dbReference type="Pfam" id="PF01066">
    <property type="entry name" value="CDP-OH_P_transf"/>
    <property type="match status" value="1"/>
</dbReference>
<comment type="subcellular location">
    <subcellularLocation>
        <location evidence="1">Membrane</location>
        <topology evidence="1">Multi-pass membrane protein</topology>
    </subcellularLocation>
</comment>
<comment type="similarity">
    <text evidence="10">Belongs to the CDP-alcohol phosphatidyltransferase class-I family.</text>
</comment>
<evidence type="ECO:0000256" key="10">
    <source>
        <dbReference type="RuleBase" id="RU003750"/>
    </source>
</evidence>
<keyword evidence="3 10" id="KW-0808">Transferase</keyword>
<dbReference type="AlphaFoldDB" id="A0A1G4KQD0"/>
<keyword evidence="4 11" id="KW-0812">Transmembrane</keyword>
<keyword evidence="6" id="KW-0443">Lipid metabolism</keyword>
<dbReference type="PANTHER" id="PTHR14269:SF60">
    <property type="entry name" value="CARDIOLIPIN SYNTHASE (CMP-FORMING)"/>
    <property type="match status" value="1"/>
</dbReference>
<dbReference type="InterPro" id="IPR000462">
    <property type="entry name" value="CDP-OH_P_trans"/>
</dbReference>
<gene>
    <name evidence="12" type="primary">CRD1</name>
    <name evidence="12" type="ordered locus">PP7435_Chr3-0636</name>
</gene>
<name>A0A1G4KQD0_KOMPC</name>
<feature type="transmembrane region" description="Helical" evidence="11">
    <location>
        <begin position="243"/>
        <end position="262"/>
    </location>
</feature>
<accession>A0A1G4KQD0</accession>
<dbReference type="FunFam" id="1.20.120.1760:FF:000017">
    <property type="entry name" value="Phosphatidyl synthase"/>
    <property type="match status" value="1"/>
</dbReference>
<evidence type="ECO:0000256" key="4">
    <source>
        <dbReference type="ARBA" id="ARBA00022692"/>
    </source>
</evidence>
<evidence type="ECO:0000313" key="12">
    <source>
        <dbReference type="EMBL" id="SCV12227.1"/>
    </source>
</evidence>
<organism evidence="12 13">
    <name type="scientific">Komagataella phaffii (strain ATCC 76273 / CBS 7435 / CECT 11047 / NRRL Y-11430 / Wegner 21-1)</name>
    <name type="common">Yeast</name>
    <name type="synonym">Pichia pastoris</name>
    <dbReference type="NCBI Taxonomy" id="981350"/>
    <lineage>
        <taxon>Eukaryota</taxon>
        <taxon>Fungi</taxon>
        <taxon>Dikarya</taxon>
        <taxon>Ascomycota</taxon>
        <taxon>Saccharomycotina</taxon>
        <taxon>Pichiomycetes</taxon>
        <taxon>Pichiales</taxon>
        <taxon>Pichiaceae</taxon>
        <taxon>Komagataella</taxon>
    </lineage>
</organism>
<evidence type="ECO:0000313" key="13">
    <source>
        <dbReference type="Proteomes" id="UP000006853"/>
    </source>
</evidence>
<dbReference type="GO" id="GO:0032049">
    <property type="term" value="P:cardiolipin biosynthetic process"/>
    <property type="evidence" value="ECO:0007669"/>
    <property type="project" value="TreeGrafter"/>
</dbReference>
<dbReference type="Proteomes" id="UP000006853">
    <property type="component" value="Chromosome 3"/>
</dbReference>
<keyword evidence="7 11" id="KW-0472">Membrane</keyword>
<dbReference type="InterPro" id="IPR043130">
    <property type="entry name" value="CDP-OH_PTrfase_TM_dom"/>
</dbReference>
<keyword evidence="9" id="KW-1208">Phospholipid metabolism</keyword>
<dbReference type="Gene3D" id="1.20.120.1760">
    <property type="match status" value="1"/>
</dbReference>
<dbReference type="GO" id="GO:0005739">
    <property type="term" value="C:mitochondrion"/>
    <property type="evidence" value="ECO:0007669"/>
    <property type="project" value="TreeGrafter"/>
</dbReference>
<evidence type="ECO:0000256" key="8">
    <source>
        <dbReference type="ARBA" id="ARBA00023209"/>
    </source>
</evidence>
<keyword evidence="8" id="KW-0594">Phospholipid biosynthesis</keyword>
<evidence type="ECO:0000256" key="9">
    <source>
        <dbReference type="ARBA" id="ARBA00023264"/>
    </source>
</evidence>